<dbReference type="InterPro" id="IPR008407">
    <property type="entry name" value="Brnchd-chn_aa_trnsp_AzlD"/>
</dbReference>
<organism evidence="2 3">
    <name type="scientific">Actinoplanes sichuanensis</name>
    <dbReference type="NCBI Taxonomy" id="512349"/>
    <lineage>
        <taxon>Bacteria</taxon>
        <taxon>Bacillati</taxon>
        <taxon>Actinomycetota</taxon>
        <taxon>Actinomycetes</taxon>
        <taxon>Micromonosporales</taxon>
        <taxon>Micromonosporaceae</taxon>
        <taxon>Actinoplanes</taxon>
    </lineage>
</organism>
<dbReference type="EMBL" id="JBHTMK010000055">
    <property type="protein sequence ID" value="MFD1372359.1"/>
    <property type="molecule type" value="Genomic_DNA"/>
</dbReference>
<feature type="transmembrane region" description="Helical" evidence="1">
    <location>
        <begin position="90"/>
        <end position="107"/>
    </location>
</feature>
<protein>
    <submittedName>
        <fullName evidence="2">Branched-chain amino acid transporter permease</fullName>
    </submittedName>
</protein>
<keyword evidence="1" id="KW-0472">Membrane</keyword>
<keyword evidence="1" id="KW-1133">Transmembrane helix</keyword>
<feature type="transmembrane region" description="Helical" evidence="1">
    <location>
        <begin position="36"/>
        <end position="56"/>
    </location>
</feature>
<evidence type="ECO:0000256" key="1">
    <source>
        <dbReference type="SAM" id="Phobius"/>
    </source>
</evidence>
<keyword evidence="3" id="KW-1185">Reference proteome</keyword>
<name>A0ABW4AP83_9ACTN</name>
<dbReference type="RefSeq" id="WP_317796208.1">
    <property type="nucleotide sequence ID" value="NZ_AP028461.1"/>
</dbReference>
<comment type="caution">
    <text evidence="2">The sequence shown here is derived from an EMBL/GenBank/DDBJ whole genome shotgun (WGS) entry which is preliminary data.</text>
</comment>
<proteinExistence type="predicted"/>
<sequence>MPDTGYLIGAVVVSAAVTWGLRALPFALLARLRTSAVVTHLATVMPAGVMIILAAYCLRDLPRADRTGLLATLLGVTVTAGLHLWRRSALLSILGGTTTYILLANLLL</sequence>
<evidence type="ECO:0000313" key="3">
    <source>
        <dbReference type="Proteomes" id="UP001597183"/>
    </source>
</evidence>
<dbReference type="Proteomes" id="UP001597183">
    <property type="component" value="Unassembled WGS sequence"/>
</dbReference>
<reference evidence="3" key="1">
    <citation type="journal article" date="2019" name="Int. J. Syst. Evol. Microbiol.">
        <title>The Global Catalogue of Microorganisms (GCM) 10K type strain sequencing project: providing services to taxonomists for standard genome sequencing and annotation.</title>
        <authorList>
            <consortium name="The Broad Institute Genomics Platform"/>
            <consortium name="The Broad Institute Genome Sequencing Center for Infectious Disease"/>
            <person name="Wu L."/>
            <person name="Ma J."/>
        </authorList>
    </citation>
    <scope>NUCLEOTIDE SEQUENCE [LARGE SCALE GENOMIC DNA]</scope>
    <source>
        <strain evidence="3">CCM 7526</strain>
    </source>
</reference>
<evidence type="ECO:0000313" key="2">
    <source>
        <dbReference type="EMBL" id="MFD1372359.1"/>
    </source>
</evidence>
<feature type="transmembrane region" description="Helical" evidence="1">
    <location>
        <begin position="6"/>
        <end position="24"/>
    </location>
</feature>
<keyword evidence="1" id="KW-0812">Transmembrane</keyword>
<feature type="transmembrane region" description="Helical" evidence="1">
    <location>
        <begin position="68"/>
        <end position="85"/>
    </location>
</feature>
<dbReference type="Pfam" id="PF05437">
    <property type="entry name" value="AzlD"/>
    <property type="match status" value="1"/>
</dbReference>
<dbReference type="PIRSF" id="PIRSF003203">
    <property type="entry name" value="AzlD"/>
    <property type="match status" value="1"/>
</dbReference>
<gene>
    <name evidence="2" type="ORF">ACFQ5G_44145</name>
</gene>
<accession>A0ABW4AP83</accession>